<dbReference type="SUPFAM" id="SSF50494">
    <property type="entry name" value="Trypsin-like serine proteases"/>
    <property type="match status" value="1"/>
</dbReference>
<sequence length="418" mass="44636">MFAVGLAPGLAIAGPCSLETAKSAQIRSKAMSLVNIETRVLHPLNSLLDNGASASGSGGSRPTLRFDDSALRSLRNLSGGQMNIAQLSEHDRLRLTADPLRLNPSSSDAVARVHTKPWSTDIIRSSKQMASPFFVVGDDGTKPLPKLPERPAGSPAPNCVGTISRPKDPSCAFDLPPYRAFPVGDPPEDAFRRRDAIANLATVTILVDSTDGRTQICTGAHLGHGIVLSAHHCHRHDSFVAEKYRVYFNSDELKSPWPGGLSASPLNGDDPSASELDFLLIKIQSLPDEFAGAFLKLAVGDPWKACKDGADLEAYVTWHESEKRVTKKVSADSQCVTKTKATCVGERGRRVHGCDTTEDSSGAPILLRGGSSIVAVHTNGRIDDDSNCALPSSEIRSALYDASGLPKIPEAASILWEE</sequence>
<dbReference type="AlphaFoldDB" id="A0A2M6U7N2"/>
<gene>
    <name evidence="1" type="ORF">TSA1_07285</name>
</gene>
<protein>
    <recommendedName>
        <fullName evidence="3">Peptidase S1 domain-containing protein</fullName>
    </recommendedName>
</protein>
<evidence type="ECO:0008006" key="3">
    <source>
        <dbReference type="Google" id="ProtNLM"/>
    </source>
</evidence>
<accession>A0A2M6U7N2</accession>
<dbReference type="Gene3D" id="2.40.10.10">
    <property type="entry name" value="Trypsin-like serine proteases"/>
    <property type="match status" value="2"/>
</dbReference>
<evidence type="ECO:0000313" key="2">
    <source>
        <dbReference type="Proteomes" id="UP000228930"/>
    </source>
</evidence>
<evidence type="ECO:0000313" key="1">
    <source>
        <dbReference type="EMBL" id="PIT00587.1"/>
    </source>
</evidence>
<keyword evidence="2" id="KW-1185">Reference proteome</keyword>
<dbReference type="EMBL" id="LFJC01000003">
    <property type="protein sequence ID" value="PIT00587.1"/>
    <property type="molecule type" value="Genomic_DNA"/>
</dbReference>
<dbReference type="InterPro" id="IPR043504">
    <property type="entry name" value="Peptidase_S1_PA_chymotrypsin"/>
</dbReference>
<dbReference type="Proteomes" id="UP000228930">
    <property type="component" value="Unassembled WGS sequence"/>
</dbReference>
<organism evidence="1 2">
    <name type="scientific">Bradyrhizobium nitroreducens</name>
    <dbReference type="NCBI Taxonomy" id="709803"/>
    <lineage>
        <taxon>Bacteria</taxon>
        <taxon>Pseudomonadati</taxon>
        <taxon>Pseudomonadota</taxon>
        <taxon>Alphaproteobacteria</taxon>
        <taxon>Hyphomicrobiales</taxon>
        <taxon>Nitrobacteraceae</taxon>
        <taxon>Bradyrhizobium</taxon>
    </lineage>
</organism>
<reference evidence="1 2" key="1">
    <citation type="submission" date="2015-06" db="EMBL/GenBank/DDBJ databases">
        <title>Comparative genome analysis of nirS-carrying Bradyrhizobium sp. strains.</title>
        <authorList>
            <person name="Ishii S."/>
            <person name="Jang J."/>
            <person name="Nishizawa T."/>
            <person name="Senoo K."/>
        </authorList>
    </citation>
    <scope>NUCLEOTIDE SEQUENCE [LARGE SCALE GENOMIC DNA]</scope>
    <source>
        <strain evidence="1 2">TSA1</strain>
    </source>
</reference>
<name>A0A2M6U7N2_9BRAD</name>
<comment type="caution">
    <text evidence="1">The sequence shown here is derived from an EMBL/GenBank/DDBJ whole genome shotgun (WGS) entry which is preliminary data.</text>
</comment>
<proteinExistence type="predicted"/>
<dbReference type="InterPro" id="IPR009003">
    <property type="entry name" value="Peptidase_S1_PA"/>
</dbReference>